<evidence type="ECO:0000256" key="1">
    <source>
        <dbReference type="ARBA" id="ARBA00004496"/>
    </source>
</evidence>
<dbReference type="AlphaFoldDB" id="A0A1I5BXS7"/>
<dbReference type="InterPro" id="IPR023214">
    <property type="entry name" value="HAD_sf"/>
</dbReference>
<name>A0A1I5BXS7_9PROT</name>
<dbReference type="NCBIfam" id="TIGR01662">
    <property type="entry name" value="HAD-SF-IIIA"/>
    <property type="match status" value="1"/>
</dbReference>
<dbReference type="CDD" id="cd07503">
    <property type="entry name" value="HAD_HisB-N"/>
    <property type="match status" value="1"/>
</dbReference>
<dbReference type="Pfam" id="PF13242">
    <property type="entry name" value="Hydrolase_like"/>
    <property type="match status" value="1"/>
</dbReference>
<dbReference type="GO" id="GO:0005737">
    <property type="term" value="C:cytoplasm"/>
    <property type="evidence" value="ECO:0007669"/>
    <property type="project" value="UniProtKB-SubCell"/>
</dbReference>
<keyword evidence="5" id="KW-0378">Hydrolase</keyword>
<dbReference type="InterPro" id="IPR006549">
    <property type="entry name" value="HAD-SF_hydro_IIIA"/>
</dbReference>
<dbReference type="SUPFAM" id="SSF56784">
    <property type="entry name" value="HAD-like"/>
    <property type="match status" value="1"/>
</dbReference>
<protein>
    <recommendedName>
        <fullName evidence="7">D,D-heptose 1,7-bisphosphate phosphatase</fullName>
    </recommendedName>
</protein>
<dbReference type="EMBL" id="FOVJ01000003">
    <property type="protein sequence ID" value="SFN79484.1"/>
    <property type="molecule type" value="Genomic_DNA"/>
</dbReference>
<dbReference type="PANTHER" id="PTHR42891:SF1">
    <property type="entry name" value="D-GLYCERO-BETA-D-MANNO-HEPTOSE-1,7-BISPHOSPHATE 7-PHOSPHATASE"/>
    <property type="match status" value="1"/>
</dbReference>
<evidence type="ECO:0000256" key="6">
    <source>
        <dbReference type="ARBA" id="ARBA00023277"/>
    </source>
</evidence>
<evidence type="ECO:0000313" key="9">
    <source>
        <dbReference type="Proteomes" id="UP000183107"/>
    </source>
</evidence>
<dbReference type="RefSeq" id="WP_218145003.1">
    <property type="nucleotide sequence ID" value="NZ_FOVJ01000003.1"/>
</dbReference>
<dbReference type="Gene3D" id="3.40.50.1000">
    <property type="entry name" value="HAD superfamily/HAD-like"/>
    <property type="match status" value="1"/>
</dbReference>
<dbReference type="GO" id="GO:0046872">
    <property type="term" value="F:metal ion binding"/>
    <property type="evidence" value="ECO:0007669"/>
    <property type="project" value="UniProtKB-KW"/>
</dbReference>
<gene>
    <name evidence="8" type="ORF">SAMN05216386_1865</name>
</gene>
<accession>A0A1I5BXS7</accession>
<dbReference type="InterPro" id="IPR006543">
    <property type="entry name" value="Histidinol-phos"/>
</dbReference>
<dbReference type="Proteomes" id="UP000183107">
    <property type="component" value="Unassembled WGS sequence"/>
</dbReference>
<dbReference type="InterPro" id="IPR004446">
    <property type="entry name" value="Heptose_bisP_phosphatase"/>
</dbReference>
<evidence type="ECO:0000256" key="2">
    <source>
        <dbReference type="ARBA" id="ARBA00005628"/>
    </source>
</evidence>
<evidence type="ECO:0000256" key="3">
    <source>
        <dbReference type="ARBA" id="ARBA00022490"/>
    </source>
</evidence>
<comment type="subcellular location">
    <subcellularLocation>
        <location evidence="1">Cytoplasm</location>
    </subcellularLocation>
</comment>
<dbReference type="InterPro" id="IPR036412">
    <property type="entry name" value="HAD-like_sf"/>
</dbReference>
<dbReference type="GO" id="GO:0016791">
    <property type="term" value="F:phosphatase activity"/>
    <property type="evidence" value="ECO:0007669"/>
    <property type="project" value="InterPro"/>
</dbReference>
<organism evidence="8 9">
    <name type="scientific">Nitrosospira briensis</name>
    <dbReference type="NCBI Taxonomy" id="35799"/>
    <lineage>
        <taxon>Bacteria</taxon>
        <taxon>Pseudomonadati</taxon>
        <taxon>Pseudomonadota</taxon>
        <taxon>Betaproteobacteria</taxon>
        <taxon>Nitrosomonadales</taxon>
        <taxon>Nitrosomonadaceae</taxon>
        <taxon>Nitrosospira</taxon>
    </lineage>
</organism>
<sequence length="202" mass="22637">MAVERIEGRRAVFIDKDGTLIHDVPYNVDPKNVRLTMGAGRALWRMKNAGYQLIVISNQSGVARGLFEEKHLLPVNRRIQTLLAPYGVKIDAFYYCPHGPDDDCECRKPMPGMILRAARDHGFDPQISWMIGDILNDVEAGNRAGCRTIHIDNGNETEWIRSAYRQPLYTVRDLTEAADIICHEAGTSVSACAVRPDAVFHC</sequence>
<evidence type="ECO:0000256" key="7">
    <source>
        <dbReference type="ARBA" id="ARBA00031828"/>
    </source>
</evidence>
<evidence type="ECO:0000256" key="4">
    <source>
        <dbReference type="ARBA" id="ARBA00022723"/>
    </source>
</evidence>
<comment type="similarity">
    <text evidence="2">Belongs to the GmhB family.</text>
</comment>
<reference evidence="9" key="1">
    <citation type="submission" date="2016-10" db="EMBL/GenBank/DDBJ databases">
        <authorList>
            <person name="Varghese N."/>
        </authorList>
    </citation>
    <scope>NUCLEOTIDE SEQUENCE [LARGE SCALE GENOMIC DNA]</scope>
    <source>
        <strain evidence="9">Nsp8</strain>
    </source>
</reference>
<keyword evidence="4" id="KW-0479">Metal-binding</keyword>
<evidence type="ECO:0000313" key="8">
    <source>
        <dbReference type="EMBL" id="SFN79484.1"/>
    </source>
</evidence>
<dbReference type="NCBIfam" id="TIGR01656">
    <property type="entry name" value="Histidinol-ppas"/>
    <property type="match status" value="1"/>
</dbReference>
<dbReference type="PANTHER" id="PTHR42891">
    <property type="entry name" value="D-GLYCERO-BETA-D-MANNO-HEPTOSE-1,7-BISPHOSPHATE 7-PHOSPHATASE"/>
    <property type="match status" value="1"/>
</dbReference>
<keyword evidence="6" id="KW-0119">Carbohydrate metabolism</keyword>
<proteinExistence type="inferred from homology"/>
<dbReference type="GO" id="GO:0005975">
    <property type="term" value="P:carbohydrate metabolic process"/>
    <property type="evidence" value="ECO:0007669"/>
    <property type="project" value="InterPro"/>
</dbReference>
<evidence type="ECO:0000256" key="5">
    <source>
        <dbReference type="ARBA" id="ARBA00022801"/>
    </source>
</evidence>
<keyword evidence="3" id="KW-0963">Cytoplasm</keyword>
<keyword evidence="9" id="KW-1185">Reference proteome</keyword>